<accession>A0A516TJH6</accession>
<evidence type="ECO:0000256" key="3">
    <source>
        <dbReference type="SAM" id="Phobius"/>
    </source>
</evidence>
<feature type="transmembrane region" description="Helical" evidence="3">
    <location>
        <begin position="6"/>
        <end position="22"/>
    </location>
</feature>
<dbReference type="PANTHER" id="PTHR37423">
    <property type="entry name" value="SOLUBLE LYTIC MUREIN TRANSGLYCOSYLASE-RELATED"/>
    <property type="match status" value="1"/>
</dbReference>
<dbReference type="Pfam" id="PF01464">
    <property type="entry name" value="SLT"/>
    <property type="match status" value="1"/>
</dbReference>
<gene>
    <name evidence="5" type="ORF">kam1_144</name>
</gene>
<keyword evidence="5" id="KW-0378">Hydrolase</keyword>
<comment type="similarity">
    <text evidence="1">Belongs to the transglycosylase Slt family.</text>
</comment>
<feature type="compositionally biased region" description="Basic and acidic residues" evidence="2">
    <location>
        <begin position="213"/>
        <end position="225"/>
    </location>
</feature>
<sequence length="225" mass="26142">MTKTINLILILFLTVVIILFLWQDIASKIEMKYDDLIAEYAHEYGVDPLLIKAVIWKESRFRPQKIGKNGERGLMQIREPALKDWIQKEKAQPISIDALLDPKLNIQIGSWYLGQALQRWQKTDNPAVFALAEYNAGRRNALHWVDPQNPTSSAAFLQKIDFPSTKSYILKILERYKEYKNGFFWLSWNEVLTFLGGEDGKENLSNKKTQQQDFKKDLPIEKQGP</sequence>
<protein>
    <submittedName>
        <fullName evidence="5">Soluble lytic murein transglycosylase</fullName>
        <ecNumber evidence="5">3.2.1.-</ecNumber>
    </submittedName>
</protein>
<evidence type="ECO:0000256" key="1">
    <source>
        <dbReference type="ARBA" id="ARBA00007734"/>
    </source>
</evidence>
<keyword evidence="3" id="KW-0472">Membrane</keyword>
<dbReference type="CDD" id="cd16896">
    <property type="entry name" value="LT_Slt70-like"/>
    <property type="match status" value="1"/>
</dbReference>
<keyword evidence="3" id="KW-1133">Transmembrane helix</keyword>
<dbReference type="EMBL" id="CP037899">
    <property type="protein sequence ID" value="QDQ41401.1"/>
    <property type="molecule type" value="Genomic_DNA"/>
</dbReference>
<dbReference type="InterPro" id="IPR023346">
    <property type="entry name" value="Lysozyme-like_dom_sf"/>
</dbReference>
<dbReference type="InterPro" id="IPR008258">
    <property type="entry name" value="Transglycosylase_SLT_dom_1"/>
</dbReference>
<dbReference type="KEGG" id="mkc:kam1_144"/>
<dbReference type="OrthoDB" id="9815002at2"/>
<dbReference type="EC" id="3.2.1.-" evidence="5"/>
<reference evidence="6" key="1">
    <citation type="submission" date="2019-03" db="EMBL/GenBank/DDBJ databases">
        <title>Complete genome of Methylacidiphilum kamchatkense Kam1.</title>
        <authorList>
            <person name="Kruse T."/>
            <person name="Murarilal Ratnadevi C."/>
            <person name="Erikstad H.-A."/>
            <person name="Birkeland N.-K."/>
        </authorList>
    </citation>
    <scope>NUCLEOTIDE SEQUENCE [LARGE SCALE GENOMIC DNA]</scope>
    <source>
        <strain evidence="6">kam1</strain>
    </source>
</reference>
<feature type="domain" description="Transglycosylase SLT" evidence="4">
    <location>
        <begin position="36"/>
        <end position="147"/>
    </location>
</feature>
<feature type="region of interest" description="Disordered" evidence="2">
    <location>
        <begin position="201"/>
        <end position="225"/>
    </location>
</feature>
<dbReference type="GO" id="GO:0016798">
    <property type="term" value="F:hydrolase activity, acting on glycosyl bonds"/>
    <property type="evidence" value="ECO:0007669"/>
    <property type="project" value="UniProtKB-KW"/>
</dbReference>
<evidence type="ECO:0000256" key="2">
    <source>
        <dbReference type="SAM" id="MobiDB-lite"/>
    </source>
</evidence>
<keyword evidence="3" id="KW-0812">Transmembrane</keyword>
<proteinExistence type="inferred from homology"/>
<dbReference type="RefSeq" id="WP_079254297.1">
    <property type="nucleotide sequence ID" value="NZ_CP037899.1"/>
</dbReference>
<evidence type="ECO:0000259" key="4">
    <source>
        <dbReference type="Pfam" id="PF01464"/>
    </source>
</evidence>
<name>A0A516TJH6_9BACT</name>
<dbReference type="Gene3D" id="1.10.530.10">
    <property type="match status" value="1"/>
</dbReference>
<dbReference type="AlphaFoldDB" id="A0A516TJH6"/>
<keyword evidence="5" id="KW-0326">Glycosidase</keyword>
<evidence type="ECO:0000313" key="6">
    <source>
        <dbReference type="Proteomes" id="UP000315925"/>
    </source>
</evidence>
<dbReference type="Proteomes" id="UP000315925">
    <property type="component" value="Chromosome"/>
</dbReference>
<organism evidence="5 6">
    <name type="scientific">Methylacidiphilum kamchatkense Kam1</name>
    <dbReference type="NCBI Taxonomy" id="1202785"/>
    <lineage>
        <taxon>Bacteria</taxon>
        <taxon>Pseudomonadati</taxon>
        <taxon>Verrucomicrobiota</taxon>
        <taxon>Methylacidiphilae</taxon>
        <taxon>Methylacidiphilales</taxon>
        <taxon>Methylacidiphilaceae</taxon>
        <taxon>Methylacidiphilum (ex Ratnadevi et al. 2023)</taxon>
    </lineage>
</organism>
<evidence type="ECO:0000313" key="5">
    <source>
        <dbReference type="EMBL" id="QDQ41401.1"/>
    </source>
</evidence>
<dbReference type="SUPFAM" id="SSF53955">
    <property type="entry name" value="Lysozyme-like"/>
    <property type="match status" value="1"/>
</dbReference>
<dbReference type="PANTHER" id="PTHR37423:SF2">
    <property type="entry name" value="MEMBRANE-BOUND LYTIC MUREIN TRANSGLYCOSYLASE C"/>
    <property type="match status" value="1"/>
</dbReference>